<protein>
    <submittedName>
        <fullName evidence="2">Uncharacterized protein</fullName>
    </submittedName>
</protein>
<proteinExistence type="predicted"/>
<feature type="region of interest" description="Disordered" evidence="1">
    <location>
        <begin position="104"/>
        <end position="155"/>
    </location>
</feature>
<dbReference type="AlphaFoldDB" id="A0A151J276"/>
<gene>
    <name evidence="2" type="ORF">ALC57_11606</name>
</gene>
<evidence type="ECO:0000256" key="1">
    <source>
        <dbReference type="SAM" id="MobiDB-lite"/>
    </source>
</evidence>
<accession>A0A151J276</accession>
<organism evidence="2 3">
    <name type="scientific">Trachymyrmex cornetzi</name>
    <dbReference type="NCBI Taxonomy" id="471704"/>
    <lineage>
        <taxon>Eukaryota</taxon>
        <taxon>Metazoa</taxon>
        <taxon>Ecdysozoa</taxon>
        <taxon>Arthropoda</taxon>
        <taxon>Hexapoda</taxon>
        <taxon>Insecta</taxon>
        <taxon>Pterygota</taxon>
        <taxon>Neoptera</taxon>
        <taxon>Endopterygota</taxon>
        <taxon>Hymenoptera</taxon>
        <taxon>Apocrita</taxon>
        <taxon>Aculeata</taxon>
        <taxon>Formicoidea</taxon>
        <taxon>Formicidae</taxon>
        <taxon>Myrmicinae</taxon>
        <taxon>Trachymyrmex</taxon>
    </lineage>
</organism>
<sequence>MNNDKYVIVEEFKDELQIIPITWLTTDLKRAKWPNCYKTNKIYDKAVRHMEEPESIWEEHPVIKIYATYVARRKLKLAEELLDINTCSEKEDYLKKSRKIRAAKTYSSSDYNSEQSDEEIISSLPKPLSKPSDDKGTSKKEDIQPHTRKNTIIHY</sequence>
<keyword evidence="3" id="KW-1185">Reference proteome</keyword>
<name>A0A151J276_9HYME</name>
<reference evidence="2 3" key="1">
    <citation type="submission" date="2015-09" db="EMBL/GenBank/DDBJ databases">
        <title>Trachymyrmex cornetzi WGS genome.</title>
        <authorList>
            <person name="Nygaard S."/>
            <person name="Hu H."/>
            <person name="Boomsma J."/>
            <person name="Zhang G."/>
        </authorList>
    </citation>
    <scope>NUCLEOTIDE SEQUENCE [LARGE SCALE GENOMIC DNA]</scope>
    <source>
        <strain evidence="2">Tcor2-1</strain>
        <tissue evidence="2">Whole body</tissue>
    </source>
</reference>
<evidence type="ECO:0000313" key="2">
    <source>
        <dbReference type="EMBL" id="KYN16151.1"/>
    </source>
</evidence>
<feature type="compositionally biased region" description="Polar residues" evidence="1">
    <location>
        <begin position="105"/>
        <end position="114"/>
    </location>
</feature>
<feature type="compositionally biased region" description="Basic and acidic residues" evidence="1">
    <location>
        <begin position="131"/>
        <end position="145"/>
    </location>
</feature>
<feature type="compositionally biased region" description="Basic residues" evidence="1">
    <location>
        <begin position="146"/>
        <end position="155"/>
    </location>
</feature>
<dbReference type="EMBL" id="KQ980414">
    <property type="protein sequence ID" value="KYN16151.1"/>
    <property type="molecule type" value="Genomic_DNA"/>
</dbReference>
<evidence type="ECO:0000313" key="3">
    <source>
        <dbReference type="Proteomes" id="UP000078492"/>
    </source>
</evidence>
<dbReference type="STRING" id="471704.A0A151J276"/>
<dbReference type="Proteomes" id="UP000078492">
    <property type="component" value="Unassembled WGS sequence"/>
</dbReference>